<keyword evidence="3" id="KW-0812">Transmembrane</keyword>
<evidence type="ECO:0000256" key="2">
    <source>
        <dbReference type="ARBA" id="ARBA00023136"/>
    </source>
</evidence>
<dbReference type="Gene3D" id="3.90.1310.10">
    <property type="entry name" value="Penicillin-binding protein 2a (Domain 2)"/>
    <property type="match status" value="1"/>
</dbReference>
<dbReference type="Pfam" id="PF00905">
    <property type="entry name" value="Transpeptidase"/>
    <property type="match status" value="1"/>
</dbReference>
<evidence type="ECO:0000313" key="6">
    <source>
        <dbReference type="EMBL" id="OGI87481.1"/>
    </source>
</evidence>
<name>A0A1F6X002_9BACT</name>
<dbReference type="SUPFAM" id="SSF56601">
    <property type="entry name" value="beta-lactamase/transpeptidase-like"/>
    <property type="match status" value="1"/>
</dbReference>
<keyword evidence="2 3" id="KW-0472">Membrane</keyword>
<dbReference type="InterPro" id="IPR001460">
    <property type="entry name" value="PCN-bd_Tpept"/>
</dbReference>
<comment type="subcellular location">
    <subcellularLocation>
        <location evidence="1">Membrane</location>
    </subcellularLocation>
</comment>
<accession>A0A1F6X002</accession>
<sequence>MFRKNKKRISTTWRSEVEPDEIFLDSKNLPKFDTQQFEGRIERPIPKITILSLGLFFILIGIIILGRLSFLQIIKGEAYFNLGENNSLSITPIFSDRGVIYDRYQTELVWNDLSQRSQLFPGRFYTNLVGFSNLLGYVSYPTKDKAGFYWQEDIIGKSGLENYYNEILKGTNGSKILETNVLGETQSESIINPPIHGNNIFLTIDSQIQEKLFELIANFSEDYSFTGGAGIIMDINNGELIALVSFPEYDSEVLSKGSDQEKINQYLQDDKKPFLFRGVTGAYTPGSIIKPFLALGALNEEIINPSKKILSTGSISIPNPYFPDQESVFKDWKAHGWVDMKQALAVSSNVYFYEIGGGFENQKGLGISNIEKYLQLFGFGEETKIDFPGEISGTIPTPEWKKLNFNGDSWRLGDTYHTAIGQYGLQVTPLQMARATAILANNGVLIYPHLLLKNNDVALDSVLQNRESSTQLLIMSRKSQGNKEIENLNIKEEYFKTVKEGMRQAVTTGTANSLNISGVKVAAKTGTAQLGSAKKYVNSWVIGFFPDDNPKYSFTVLMENGPEYYSTTASHVMRDLLNWMTINTPEYLE</sequence>
<feature type="transmembrane region" description="Helical" evidence="3">
    <location>
        <begin position="50"/>
        <end position="70"/>
    </location>
</feature>
<gene>
    <name evidence="6" type="ORF">A2995_01290</name>
</gene>
<dbReference type="InterPro" id="IPR050515">
    <property type="entry name" value="Beta-lactam/transpept"/>
</dbReference>
<keyword evidence="3" id="KW-1133">Transmembrane helix</keyword>
<dbReference type="InterPro" id="IPR005311">
    <property type="entry name" value="PBP_dimer"/>
</dbReference>
<evidence type="ECO:0000313" key="7">
    <source>
        <dbReference type="Proteomes" id="UP000185809"/>
    </source>
</evidence>
<organism evidence="6 7">
    <name type="scientific">Candidatus Nomurabacteria bacterium RIFCSPLOWO2_01_FULL_33_24</name>
    <dbReference type="NCBI Taxonomy" id="1801765"/>
    <lineage>
        <taxon>Bacteria</taxon>
        <taxon>Candidatus Nomuraibacteriota</taxon>
    </lineage>
</organism>
<dbReference type="InterPro" id="IPR012338">
    <property type="entry name" value="Beta-lactam/transpept-like"/>
</dbReference>
<evidence type="ECO:0008006" key="8">
    <source>
        <dbReference type="Google" id="ProtNLM"/>
    </source>
</evidence>
<reference evidence="6 7" key="1">
    <citation type="journal article" date="2016" name="Nat. Commun.">
        <title>Thousands of microbial genomes shed light on interconnected biogeochemical processes in an aquifer system.</title>
        <authorList>
            <person name="Anantharaman K."/>
            <person name="Brown C.T."/>
            <person name="Hug L.A."/>
            <person name="Sharon I."/>
            <person name="Castelle C.J."/>
            <person name="Probst A.J."/>
            <person name="Thomas B.C."/>
            <person name="Singh A."/>
            <person name="Wilkins M.J."/>
            <person name="Karaoz U."/>
            <person name="Brodie E.L."/>
            <person name="Williams K.H."/>
            <person name="Hubbard S.S."/>
            <person name="Banfield J.F."/>
        </authorList>
    </citation>
    <scope>NUCLEOTIDE SEQUENCE [LARGE SCALE GENOMIC DNA]</scope>
</reference>
<dbReference type="Proteomes" id="UP000185809">
    <property type="component" value="Unassembled WGS sequence"/>
</dbReference>
<dbReference type="InterPro" id="IPR036138">
    <property type="entry name" value="PBP_dimer_sf"/>
</dbReference>
<dbReference type="GO" id="GO:0005886">
    <property type="term" value="C:plasma membrane"/>
    <property type="evidence" value="ECO:0007669"/>
    <property type="project" value="TreeGrafter"/>
</dbReference>
<feature type="domain" description="Penicillin-binding protein dimerisation" evidence="5">
    <location>
        <begin position="122"/>
        <end position="187"/>
    </location>
</feature>
<protein>
    <recommendedName>
        <fullName evidence="8">Penicillin-binding protein 2</fullName>
    </recommendedName>
</protein>
<dbReference type="GO" id="GO:0008658">
    <property type="term" value="F:penicillin binding"/>
    <property type="evidence" value="ECO:0007669"/>
    <property type="project" value="InterPro"/>
</dbReference>
<dbReference type="EMBL" id="MFUP01000012">
    <property type="protein sequence ID" value="OGI87481.1"/>
    <property type="molecule type" value="Genomic_DNA"/>
</dbReference>
<evidence type="ECO:0000256" key="3">
    <source>
        <dbReference type="SAM" id="Phobius"/>
    </source>
</evidence>
<evidence type="ECO:0000259" key="4">
    <source>
        <dbReference type="Pfam" id="PF00905"/>
    </source>
</evidence>
<evidence type="ECO:0000256" key="1">
    <source>
        <dbReference type="ARBA" id="ARBA00004370"/>
    </source>
</evidence>
<dbReference type="GO" id="GO:0071555">
    <property type="term" value="P:cell wall organization"/>
    <property type="evidence" value="ECO:0007669"/>
    <property type="project" value="TreeGrafter"/>
</dbReference>
<dbReference type="Pfam" id="PF03717">
    <property type="entry name" value="PBP_dimer"/>
    <property type="match status" value="1"/>
</dbReference>
<dbReference type="AlphaFoldDB" id="A0A1F6X002"/>
<feature type="domain" description="Penicillin-binding protein transpeptidase" evidence="4">
    <location>
        <begin position="229"/>
        <end position="576"/>
    </location>
</feature>
<proteinExistence type="predicted"/>
<dbReference type="SUPFAM" id="SSF56519">
    <property type="entry name" value="Penicillin binding protein dimerisation domain"/>
    <property type="match status" value="1"/>
</dbReference>
<dbReference type="PANTHER" id="PTHR30627">
    <property type="entry name" value="PEPTIDOGLYCAN D,D-TRANSPEPTIDASE"/>
    <property type="match status" value="1"/>
</dbReference>
<evidence type="ECO:0000259" key="5">
    <source>
        <dbReference type="Pfam" id="PF03717"/>
    </source>
</evidence>
<comment type="caution">
    <text evidence="6">The sequence shown here is derived from an EMBL/GenBank/DDBJ whole genome shotgun (WGS) entry which is preliminary data.</text>
</comment>
<dbReference type="Gene3D" id="3.40.710.10">
    <property type="entry name" value="DD-peptidase/beta-lactamase superfamily"/>
    <property type="match status" value="1"/>
</dbReference>